<protein>
    <submittedName>
        <fullName evidence="1">Uncharacterized protein</fullName>
    </submittedName>
</protein>
<dbReference type="Proteomes" id="UP000000600">
    <property type="component" value="Unassembled WGS sequence"/>
</dbReference>
<dbReference type="EMBL" id="CT868485">
    <property type="protein sequence ID" value="CAK83727.1"/>
    <property type="molecule type" value="Genomic_DNA"/>
</dbReference>
<sequence length="129" mass="15416">MRQIRTPTKKKPAMFATTNLEQKQDLVHMKLSKLLSQRQMLNTSHIPKKHAHTLITNFKYLQSVQKFIKSLHFVEVENIFIQQEIVDDLSKEVQKYCEVYDPDEEAVMKFLETKKMFFQHHYDKALEGF</sequence>
<dbReference type="GeneID" id="5036909"/>
<dbReference type="RefSeq" id="XP_001451124.1">
    <property type="nucleotide sequence ID" value="XM_001451087.1"/>
</dbReference>
<proteinExistence type="predicted"/>
<dbReference type="AlphaFoldDB" id="A0DL10"/>
<reference evidence="1 2" key="1">
    <citation type="journal article" date="2006" name="Nature">
        <title>Global trends of whole-genome duplications revealed by the ciliate Paramecium tetraurelia.</title>
        <authorList>
            <consortium name="Genoscope"/>
            <person name="Aury J.-M."/>
            <person name="Jaillon O."/>
            <person name="Duret L."/>
            <person name="Noel B."/>
            <person name="Jubin C."/>
            <person name="Porcel B.M."/>
            <person name="Segurens B."/>
            <person name="Daubin V."/>
            <person name="Anthouard V."/>
            <person name="Aiach N."/>
            <person name="Arnaiz O."/>
            <person name="Billaut A."/>
            <person name="Beisson J."/>
            <person name="Blanc I."/>
            <person name="Bouhouche K."/>
            <person name="Camara F."/>
            <person name="Duharcourt S."/>
            <person name="Guigo R."/>
            <person name="Gogendeau D."/>
            <person name="Katinka M."/>
            <person name="Keller A.-M."/>
            <person name="Kissmehl R."/>
            <person name="Klotz C."/>
            <person name="Koll F."/>
            <person name="Le Moue A."/>
            <person name="Lepere C."/>
            <person name="Malinsky S."/>
            <person name="Nowacki M."/>
            <person name="Nowak J.K."/>
            <person name="Plattner H."/>
            <person name="Poulain J."/>
            <person name="Ruiz F."/>
            <person name="Serrano V."/>
            <person name="Zagulski M."/>
            <person name="Dessen P."/>
            <person name="Betermier M."/>
            <person name="Weissenbach J."/>
            <person name="Scarpelli C."/>
            <person name="Schachter V."/>
            <person name="Sperling L."/>
            <person name="Meyer E."/>
            <person name="Cohen J."/>
            <person name="Wincker P."/>
        </authorList>
    </citation>
    <scope>NUCLEOTIDE SEQUENCE [LARGE SCALE GENOMIC DNA]</scope>
    <source>
        <strain evidence="1 2">Stock d4-2</strain>
    </source>
</reference>
<dbReference type="HOGENOM" id="CLU_1953036_0_0_1"/>
<accession>A0DL10</accession>
<evidence type="ECO:0000313" key="1">
    <source>
        <dbReference type="EMBL" id="CAK83727.1"/>
    </source>
</evidence>
<dbReference type="InParanoid" id="A0DL10"/>
<dbReference type="KEGG" id="ptm:GSPATT00018044001"/>
<gene>
    <name evidence="1" type="ORF">GSPATT00018044001</name>
</gene>
<evidence type="ECO:0000313" key="2">
    <source>
        <dbReference type="Proteomes" id="UP000000600"/>
    </source>
</evidence>
<keyword evidence="2" id="KW-1185">Reference proteome</keyword>
<name>A0DL10_PARTE</name>
<organism evidence="1 2">
    <name type="scientific">Paramecium tetraurelia</name>
    <dbReference type="NCBI Taxonomy" id="5888"/>
    <lineage>
        <taxon>Eukaryota</taxon>
        <taxon>Sar</taxon>
        <taxon>Alveolata</taxon>
        <taxon>Ciliophora</taxon>
        <taxon>Intramacronucleata</taxon>
        <taxon>Oligohymenophorea</taxon>
        <taxon>Peniculida</taxon>
        <taxon>Parameciidae</taxon>
        <taxon>Paramecium</taxon>
    </lineage>
</organism>